<dbReference type="Proteomes" id="UP001206595">
    <property type="component" value="Unassembled WGS sequence"/>
</dbReference>
<dbReference type="RefSeq" id="XP_051441583.1">
    <property type="nucleotide sequence ID" value="XM_051591486.1"/>
</dbReference>
<protein>
    <submittedName>
        <fullName evidence="2">Uncharacterized protein</fullName>
    </submittedName>
</protein>
<evidence type="ECO:0000256" key="1">
    <source>
        <dbReference type="SAM" id="Phobius"/>
    </source>
</evidence>
<organism evidence="2 3">
    <name type="scientific">Umbelopsis ramanniana AG</name>
    <dbReference type="NCBI Taxonomy" id="1314678"/>
    <lineage>
        <taxon>Eukaryota</taxon>
        <taxon>Fungi</taxon>
        <taxon>Fungi incertae sedis</taxon>
        <taxon>Mucoromycota</taxon>
        <taxon>Mucoromycotina</taxon>
        <taxon>Umbelopsidomycetes</taxon>
        <taxon>Umbelopsidales</taxon>
        <taxon>Umbelopsidaceae</taxon>
        <taxon>Umbelopsis</taxon>
    </lineage>
</organism>
<comment type="caution">
    <text evidence="2">The sequence shown here is derived from an EMBL/GenBank/DDBJ whole genome shotgun (WGS) entry which is preliminary data.</text>
</comment>
<feature type="transmembrane region" description="Helical" evidence="1">
    <location>
        <begin position="21"/>
        <end position="43"/>
    </location>
</feature>
<proteinExistence type="predicted"/>
<keyword evidence="1" id="KW-0812">Transmembrane</keyword>
<name>A0AAD5E4I4_UMBRA</name>
<keyword evidence="3" id="KW-1185">Reference proteome</keyword>
<sequence>MPFNSSILVFNSPLISRQIQFLLFLFCMSSIVTVHLSSVFFFIHHTCVLMIRLCVFSFKNLYLISPQQKSVNTFCRWLQVVECRNALSDK</sequence>
<reference evidence="2" key="1">
    <citation type="submission" date="2021-06" db="EMBL/GenBank/DDBJ databases">
        <authorList>
            <consortium name="DOE Joint Genome Institute"/>
            <person name="Mondo S.J."/>
            <person name="Amses K.R."/>
            <person name="Simmons D.R."/>
            <person name="Longcore J.E."/>
            <person name="Seto K."/>
            <person name="Alves G.H."/>
            <person name="Bonds A.E."/>
            <person name="Quandt C.A."/>
            <person name="Davis W.J."/>
            <person name="Chang Y."/>
            <person name="Letcher P.M."/>
            <person name="Powell M.J."/>
            <person name="Kuo A."/>
            <person name="Labutti K."/>
            <person name="Pangilinan J."/>
            <person name="Andreopoulos W."/>
            <person name="Tritt A."/>
            <person name="Riley R."/>
            <person name="Hundley H."/>
            <person name="Johnson J."/>
            <person name="Lipzen A."/>
            <person name="Barry K."/>
            <person name="Berbee M.L."/>
            <person name="Buchler N.E."/>
            <person name="Grigoriev I.V."/>
            <person name="Spatafora J.W."/>
            <person name="Stajich J.E."/>
            <person name="James T.Y."/>
        </authorList>
    </citation>
    <scope>NUCLEOTIDE SEQUENCE</scope>
    <source>
        <strain evidence="2">AG</strain>
    </source>
</reference>
<keyword evidence="1" id="KW-1133">Transmembrane helix</keyword>
<evidence type="ECO:0000313" key="2">
    <source>
        <dbReference type="EMBL" id="KAI8576579.1"/>
    </source>
</evidence>
<keyword evidence="1" id="KW-0472">Membrane</keyword>
<dbReference type="GeneID" id="75916829"/>
<accession>A0AAD5E4I4</accession>
<gene>
    <name evidence="2" type="ORF">K450DRAFT_256298</name>
</gene>
<reference evidence="2" key="2">
    <citation type="journal article" date="2022" name="Proc. Natl. Acad. Sci. U.S.A.">
        <title>Diploid-dominant life cycles characterize the early evolution of Fungi.</title>
        <authorList>
            <person name="Amses K.R."/>
            <person name="Simmons D.R."/>
            <person name="Longcore J.E."/>
            <person name="Mondo S.J."/>
            <person name="Seto K."/>
            <person name="Jeronimo G.H."/>
            <person name="Bonds A.E."/>
            <person name="Quandt C.A."/>
            <person name="Davis W.J."/>
            <person name="Chang Y."/>
            <person name="Federici B.A."/>
            <person name="Kuo A."/>
            <person name="LaButti K."/>
            <person name="Pangilinan J."/>
            <person name="Andreopoulos W."/>
            <person name="Tritt A."/>
            <person name="Riley R."/>
            <person name="Hundley H."/>
            <person name="Johnson J."/>
            <person name="Lipzen A."/>
            <person name="Barry K."/>
            <person name="Lang B.F."/>
            <person name="Cuomo C.A."/>
            <person name="Buchler N.E."/>
            <person name="Grigoriev I.V."/>
            <person name="Spatafora J.W."/>
            <person name="Stajich J.E."/>
            <person name="James T.Y."/>
        </authorList>
    </citation>
    <scope>NUCLEOTIDE SEQUENCE</scope>
    <source>
        <strain evidence="2">AG</strain>
    </source>
</reference>
<dbReference type="AlphaFoldDB" id="A0AAD5E4I4"/>
<evidence type="ECO:0000313" key="3">
    <source>
        <dbReference type="Proteomes" id="UP001206595"/>
    </source>
</evidence>
<dbReference type="EMBL" id="MU620953">
    <property type="protein sequence ID" value="KAI8576579.1"/>
    <property type="molecule type" value="Genomic_DNA"/>
</dbReference>